<dbReference type="AlphaFoldDB" id="A0A081XSW5"/>
<feature type="region of interest" description="Disordered" evidence="1">
    <location>
        <begin position="67"/>
        <end position="88"/>
    </location>
</feature>
<dbReference type="OrthoDB" id="5572373at2"/>
<feature type="region of interest" description="Disordered" evidence="1">
    <location>
        <begin position="1"/>
        <end position="21"/>
    </location>
</feature>
<dbReference type="EMBL" id="JFCB01000009">
    <property type="protein sequence ID" value="KES06638.1"/>
    <property type="molecule type" value="Genomic_DNA"/>
</dbReference>
<feature type="compositionally biased region" description="Basic and acidic residues" evidence="1">
    <location>
        <begin position="79"/>
        <end position="88"/>
    </location>
</feature>
<evidence type="ECO:0000256" key="1">
    <source>
        <dbReference type="SAM" id="MobiDB-lite"/>
    </source>
</evidence>
<dbReference type="Proteomes" id="UP000028341">
    <property type="component" value="Unassembled WGS sequence"/>
</dbReference>
<feature type="compositionally biased region" description="Polar residues" evidence="1">
    <location>
        <begin position="68"/>
        <end position="78"/>
    </location>
</feature>
<dbReference type="RefSeq" id="WP_051858137.1">
    <property type="nucleotide sequence ID" value="NZ_JBFADL010000011.1"/>
</dbReference>
<dbReference type="InterPro" id="IPR037883">
    <property type="entry name" value="Knr4/Smi1-like_sf"/>
</dbReference>
<reference evidence="2 3" key="1">
    <citation type="submission" date="2014-02" db="EMBL/GenBank/DDBJ databases">
        <title>The genome announcement of Streptomyces toyocaensis NRRL15009.</title>
        <authorList>
            <person name="Hong H.-J."/>
            <person name="Kwun M.J."/>
        </authorList>
    </citation>
    <scope>NUCLEOTIDE SEQUENCE [LARGE SCALE GENOMIC DNA]</scope>
    <source>
        <strain evidence="2 3">NRRL 15009</strain>
    </source>
</reference>
<protein>
    <recommendedName>
        <fullName evidence="4">Knr4/Smi1-like domain-containing protein</fullName>
    </recommendedName>
</protein>
<accession>A0A081XSW5</accession>
<dbReference type="eggNOG" id="ENOG5033RTE">
    <property type="taxonomic scope" value="Bacteria"/>
</dbReference>
<proteinExistence type="predicted"/>
<evidence type="ECO:0008006" key="4">
    <source>
        <dbReference type="Google" id="ProtNLM"/>
    </source>
</evidence>
<sequence length="205" mass="23441">MTGEDELRELRQAMPPTAPSNASVVWDQFSRSWGKEFPSDYCRFIDVYGYGSIGNYLEVLKPEPKGTVSENSDMANETETAREAWSRVRKAPELAETRPELITWGGDASADLLCWDASDEDPGKWPVLVYNRDDGLWRRYDCGMVQFLVRVLRGRELDECPLGDLSLWGREPAVFLNRHEEERRWKAGLDPWTGEPDPYAGMFGN</sequence>
<dbReference type="Pfam" id="PF14568">
    <property type="entry name" value="SUKH_6"/>
    <property type="match status" value="1"/>
</dbReference>
<name>A0A081XSW5_STRTO</name>
<gene>
    <name evidence="2" type="ORF">BU52_12690</name>
</gene>
<keyword evidence="3" id="KW-1185">Reference proteome</keyword>
<dbReference type="STRING" id="55952.BU52_12690"/>
<evidence type="ECO:0000313" key="2">
    <source>
        <dbReference type="EMBL" id="KES06638.1"/>
    </source>
</evidence>
<dbReference type="SUPFAM" id="SSF160631">
    <property type="entry name" value="SMI1/KNR4-like"/>
    <property type="match status" value="1"/>
</dbReference>
<comment type="caution">
    <text evidence="2">The sequence shown here is derived from an EMBL/GenBank/DDBJ whole genome shotgun (WGS) entry which is preliminary data.</text>
</comment>
<evidence type="ECO:0000313" key="3">
    <source>
        <dbReference type="Proteomes" id="UP000028341"/>
    </source>
</evidence>
<dbReference type="Gene3D" id="3.40.1580.10">
    <property type="entry name" value="SMI1/KNR4-like"/>
    <property type="match status" value="1"/>
</dbReference>
<organism evidence="2 3">
    <name type="scientific">Streptomyces toyocaensis</name>
    <dbReference type="NCBI Taxonomy" id="55952"/>
    <lineage>
        <taxon>Bacteria</taxon>
        <taxon>Bacillati</taxon>
        <taxon>Actinomycetota</taxon>
        <taxon>Actinomycetes</taxon>
        <taxon>Kitasatosporales</taxon>
        <taxon>Streptomycetaceae</taxon>
        <taxon>Streptomyces</taxon>
    </lineage>
</organism>